<keyword evidence="2" id="KW-1133">Transmembrane helix</keyword>
<evidence type="ECO:0000256" key="2">
    <source>
        <dbReference type="SAM" id="Phobius"/>
    </source>
</evidence>
<comment type="caution">
    <text evidence="3">The sequence shown here is derived from an EMBL/GenBank/DDBJ whole genome shotgun (WGS) entry which is preliminary data.</text>
</comment>
<feature type="compositionally biased region" description="Low complexity" evidence="1">
    <location>
        <begin position="212"/>
        <end position="246"/>
    </location>
</feature>
<name>A0ABW6GH80_9ACTN</name>
<feature type="transmembrane region" description="Helical" evidence="2">
    <location>
        <begin position="37"/>
        <end position="65"/>
    </location>
</feature>
<feature type="transmembrane region" description="Helical" evidence="2">
    <location>
        <begin position="6"/>
        <end position="25"/>
    </location>
</feature>
<evidence type="ECO:0000313" key="3">
    <source>
        <dbReference type="EMBL" id="MFE1352077.1"/>
    </source>
</evidence>
<keyword evidence="2" id="KW-0812">Transmembrane</keyword>
<proteinExistence type="predicted"/>
<feature type="region of interest" description="Disordered" evidence="1">
    <location>
        <begin position="168"/>
        <end position="246"/>
    </location>
</feature>
<feature type="compositionally biased region" description="Low complexity" evidence="1">
    <location>
        <begin position="168"/>
        <end position="202"/>
    </location>
</feature>
<protein>
    <submittedName>
        <fullName evidence="3">Uncharacterized protein</fullName>
    </submittedName>
</protein>
<dbReference type="Proteomes" id="UP001599542">
    <property type="component" value="Unassembled WGS sequence"/>
</dbReference>
<evidence type="ECO:0000256" key="1">
    <source>
        <dbReference type="SAM" id="MobiDB-lite"/>
    </source>
</evidence>
<accession>A0ABW6GH80</accession>
<organism evidence="3 4">
    <name type="scientific">Kitasatospora phosalacinea</name>
    <dbReference type="NCBI Taxonomy" id="2065"/>
    <lineage>
        <taxon>Bacteria</taxon>
        <taxon>Bacillati</taxon>
        <taxon>Actinomycetota</taxon>
        <taxon>Actinomycetes</taxon>
        <taxon>Kitasatosporales</taxon>
        <taxon>Streptomycetaceae</taxon>
        <taxon>Kitasatospora</taxon>
    </lineage>
</organism>
<dbReference type="EMBL" id="JBHYPX010000013">
    <property type="protein sequence ID" value="MFE1352077.1"/>
    <property type="molecule type" value="Genomic_DNA"/>
</dbReference>
<evidence type="ECO:0000313" key="4">
    <source>
        <dbReference type="Proteomes" id="UP001599542"/>
    </source>
</evidence>
<sequence>MSIGYLLLYGALALVALWLTAELLLQNRAPLHWRALALLGFLGVVAGMRTSSVAVIVAGAAGFGLGQLMVTNSVKRGRPVGWSLRRTDGRLPGPLAKVPLLAAATGGTAAAAAVAEPVVPVGEVGPVEDEFHDPYDERSAAYEEFQQLDAGVYAEEQAPYQVPQQPQYGYAQQPDQQQYQPQYQQQYQQPYVQQQPQQPQLQLIGYDQYGRPVYQDPYTQQQYQQPYVPQQQQPQQDQNWYYQQQY</sequence>
<keyword evidence="2" id="KW-0472">Membrane</keyword>
<reference evidence="3 4" key="1">
    <citation type="submission" date="2024-09" db="EMBL/GenBank/DDBJ databases">
        <title>The Natural Products Discovery Center: Release of the First 8490 Sequenced Strains for Exploring Actinobacteria Biosynthetic Diversity.</title>
        <authorList>
            <person name="Kalkreuter E."/>
            <person name="Kautsar S.A."/>
            <person name="Yang D."/>
            <person name="Bader C.D."/>
            <person name="Teijaro C.N."/>
            <person name="Fluegel L."/>
            <person name="Davis C.M."/>
            <person name="Simpson J.R."/>
            <person name="Lauterbach L."/>
            <person name="Steele A.D."/>
            <person name="Gui C."/>
            <person name="Meng S."/>
            <person name="Li G."/>
            <person name="Viehrig K."/>
            <person name="Ye F."/>
            <person name="Su P."/>
            <person name="Kiefer A.F."/>
            <person name="Nichols A."/>
            <person name="Cepeda A.J."/>
            <person name="Yan W."/>
            <person name="Fan B."/>
            <person name="Jiang Y."/>
            <person name="Adhikari A."/>
            <person name="Zheng C.-J."/>
            <person name="Schuster L."/>
            <person name="Cowan T.M."/>
            <person name="Smanski M.J."/>
            <person name="Chevrette M.G."/>
            <person name="De Carvalho L.P.S."/>
            <person name="Shen B."/>
        </authorList>
    </citation>
    <scope>NUCLEOTIDE SEQUENCE [LARGE SCALE GENOMIC DNA]</scope>
    <source>
        <strain evidence="3 4">NPDC058753</strain>
    </source>
</reference>
<gene>
    <name evidence="3" type="ORF">ACFW6T_08835</name>
</gene>
<keyword evidence="4" id="KW-1185">Reference proteome</keyword>
<dbReference type="RefSeq" id="WP_380321635.1">
    <property type="nucleotide sequence ID" value="NZ_JBHYPW010000015.1"/>
</dbReference>